<feature type="region of interest" description="Disordered" evidence="1">
    <location>
        <begin position="1"/>
        <end position="41"/>
    </location>
</feature>
<dbReference type="EMBL" id="CM007387">
    <property type="protein sequence ID" value="ONK65492.1"/>
    <property type="molecule type" value="Genomic_DNA"/>
</dbReference>
<gene>
    <name evidence="3" type="ORF">A4U43_C07F37660</name>
</gene>
<feature type="compositionally biased region" description="Low complexity" evidence="1">
    <location>
        <begin position="1"/>
        <end position="30"/>
    </location>
</feature>
<proteinExistence type="predicted"/>
<feature type="transmembrane region" description="Helical" evidence="2">
    <location>
        <begin position="129"/>
        <end position="152"/>
    </location>
</feature>
<name>A0A5P1EHX4_ASPOF</name>
<keyword evidence="2" id="KW-1133">Transmembrane helix</keyword>
<dbReference type="Proteomes" id="UP000243459">
    <property type="component" value="Chromosome 7"/>
</dbReference>
<accession>A0A5P1EHX4</accession>
<keyword evidence="2" id="KW-0472">Membrane</keyword>
<organism evidence="3 4">
    <name type="scientific">Asparagus officinalis</name>
    <name type="common">Garden asparagus</name>
    <dbReference type="NCBI Taxonomy" id="4686"/>
    <lineage>
        <taxon>Eukaryota</taxon>
        <taxon>Viridiplantae</taxon>
        <taxon>Streptophyta</taxon>
        <taxon>Embryophyta</taxon>
        <taxon>Tracheophyta</taxon>
        <taxon>Spermatophyta</taxon>
        <taxon>Magnoliopsida</taxon>
        <taxon>Liliopsida</taxon>
        <taxon>Asparagales</taxon>
        <taxon>Asparagaceae</taxon>
        <taxon>Asparagoideae</taxon>
        <taxon>Asparagus</taxon>
    </lineage>
</organism>
<keyword evidence="2" id="KW-0812">Transmembrane</keyword>
<dbReference type="InterPro" id="IPR056894">
    <property type="entry name" value="AtTam38"/>
</dbReference>
<evidence type="ECO:0000313" key="3">
    <source>
        <dbReference type="EMBL" id="ONK65492.1"/>
    </source>
</evidence>
<feature type="transmembrane region" description="Helical" evidence="2">
    <location>
        <begin position="103"/>
        <end position="123"/>
    </location>
</feature>
<dbReference type="Pfam" id="PF25114">
    <property type="entry name" value="AtTam38"/>
    <property type="match status" value="1"/>
</dbReference>
<evidence type="ECO:0000313" key="4">
    <source>
        <dbReference type="Proteomes" id="UP000243459"/>
    </source>
</evidence>
<protein>
    <submittedName>
        <fullName evidence="3">Uncharacterized protein</fullName>
    </submittedName>
</protein>
<dbReference type="Gramene" id="ONK65492">
    <property type="protein sequence ID" value="ONK65492"/>
    <property type="gene ID" value="A4U43_C07F37660"/>
</dbReference>
<dbReference type="GO" id="GO:0009409">
    <property type="term" value="P:response to cold"/>
    <property type="evidence" value="ECO:0007669"/>
    <property type="project" value="EnsemblPlants"/>
</dbReference>
<feature type="transmembrane region" description="Helical" evidence="2">
    <location>
        <begin position="220"/>
        <end position="247"/>
    </location>
</feature>
<sequence length="249" mass="28032">MAASLKLSPSSSPPLLLNPKSRSSPHLLKPFPSPPLSSPRFSSLKRSNLFDRRGLGLLVHAVKNDGGMDPRSPAPEYQSGGESTMPERFRYLTREAPDRPVRWPWVIALFFLVYCWRTVLWELSNWKKAALAILHFFGYLSKLALAFVFHFIGDPITGFIRIIESSLYLVRDIYFSIIAFAPVPELTRIILFASTILAIGEATVPDSVNSQPYLLTLAGIIGFGAVKGVILEPFFWLFLVGIFYWVWGR</sequence>
<reference evidence="4" key="1">
    <citation type="journal article" date="2017" name="Nat. Commun.">
        <title>The asparagus genome sheds light on the origin and evolution of a young Y chromosome.</title>
        <authorList>
            <person name="Harkess A."/>
            <person name="Zhou J."/>
            <person name="Xu C."/>
            <person name="Bowers J.E."/>
            <person name="Van der Hulst R."/>
            <person name="Ayyampalayam S."/>
            <person name="Mercati F."/>
            <person name="Riccardi P."/>
            <person name="McKain M.R."/>
            <person name="Kakrana A."/>
            <person name="Tang H."/>
            <person name="Ray J."/>
            <person name="Groenendijk J."/>
            <person name="Arikit S."/>
            <person name="Mathioni S.M."/>
            <person name="Nakano M."/>
            <person name="Shan H."/>
            <person name="Telgmann-Rauber A."/>
            <person name="Kanno A."/>
            <person name="Yue Z."/>
            <person name="Chen H."/>
            <person name="Li W."/>
            <person name="Chen Y."/>
            <person name="Xu X."/>
            <person name="Zhang Y."/>
            <person name="Luo S."/>
            <person name="Chen H."/>
            <person name="Gao J."/>
            <person name="Mao Z."/>
            <person name="Pires J.C."/>
            <person name="Luo M."/>
            <person name="Kudrna D."/>
            <person name="Wing R.A."/>
            <person name="Meyers B.C."/>
            <person name="Yi K."/>
            <person name="Kong H."/>
            <person name="Lavrijsen P."/>
            <person name="Sunseri F."/>
            <person name="Falavigna A."/>
            <person name="Ye Y."/>
            <person name="Leebens-Mack J.H."/>
            <person name="Chen G."/>
        </authorList>
    </citation>
    <scope>NUCLEOTIDE SEQUENCE [LARGE SCALE GENOMIC DNA]</scope>
    <source>
        <strain evidence="4">cv. DH0086</strain>
    </source>
</reference>
<dbReference type="OMA" id="WIVRLAT"/>
<dbReference type="AlphaFoldDB" id="A0A5P1EHX4"/>
<evidence type="ECO:0000256" key="2">
    <source>
        <dbReference type="SAM" id="Phobius"/>
    </source>
</evidence>
<keyword evidence="4" id="KW-1185">Reference proteome</keyword>
<evidence type="ECO:0000256" key="1">
    <source>
        <dbReference type="SAM" id="MobiDB-lite"/>
    </source>
</evidence>
<feature type="transmembrane region" description="Helical" evidence="2">
    <location>
        <begin position="173"/>
        <end position="200"/>
    </location>
</feature>